<dbReference type="Proteomes" id="UP000643672">
    <property type="component" value="Unassembled WGS sequence"/>
</dbReference>
<evidence type="ECO:0000313" key="2">
    <source>
        <dbReference type="Proteomes" id="UP000643672"/>
    </source>
</evidence>
<proteinExistence type="predicted"/>
<organism evidence="1 2">
    <name type="scientific">Bathymodiolus thermophilus thioautotrophic gill symbiont</name>
    <dbReference type="NCBI Taxonomy" id="2360"/>
    <lineage>
        <taxon>Bacteria</taxon>
        <taxon>Pseudomonadati</taxon>
        <taxon>Pseudomonadota</taxon>
        <taxon>Gammaproteobacteria</taxon>
        <taxon>sulfur-oxidizing symbionts</taxon>
    </lineage>
</organism>
<protein>
    <submittedName>
        <fullName evidence="1">Uncharacterized protein</fullName>
    </submittedName>
</protein>
<keyword evidence="2" id="KW-1185">Reference proteome</keyword>
<sequence>MGKGNQGTRASSKVNKTVLTDNFTQLQNIAFDIYVSEIITNKGTQWTYNKTKAMCQNNAKMCQFQRYCY</sequence>
<gene>
    <name evidence="1" type="ORF">THERMOS_1400</name>
</gene>
<dbReference type="EMBL" id="CAESAQ020000073">
    <property type="protein sequence ID" value="CAB5501535.1"/>
    <property type="molecule type" value="Genomic_DNA"/>
</dbReference>
<dbReference type="AlphaFoldDB" id="A0A8H8XCC6"/>
<comment type="caution">
    <text evidence="1">The sequence shown here is derived from an EMBL/GenBank/DDBJ whole genome shotgun (WGS) entry which is preliminary data.</text>
</comment>
<accession>A0A8H8XCC6</accession>
<evidence type="ECO:0000313" key="1">
    <source>
        <dbReference type="EMBL" id="CAB5501535.1"/>
    </source>
</evidence>
<name>A0A8H8XCC6_9GAMM</name>
<reference evidence="1 2" key="1">
    <citation type="submission" date="2020-05" db="EMBL/GenBank/DDBJ databases">
        <authorList>
            <person name="Petersen J."/>
            <person name="Sayavedra L."/>
        </authorList>
    </citation>
    <scope>NUCLEOTIDE SEQUENCE [LARGE SCALE GENOMIC DNA]</scope>
    <source>
        <strain evidence="1">B thermophilus SOXS</strain>
    </source>
</reference>